<keyword evidence="10" id="KW-1185">Reference proteome</keyword>
<feature type="transmembrane region" description="Helical" evidence="6">
    <location>
        <begin position="243"/>
        <end position="266"/>
    </location>
</feature>
<dbReference type="InterPro" id="IPR036259">
    <property type="entry name" value="MFS_trans_sf"/>
</dbReference>
<dbReference type="PROSITE" id="PS00889">
    <property type="entry name" value="CNMP_BINDING_2"/>
    <property type="match status" value="1"/>
</dbReference>
<sequence>MSVVGTAVKETGVSLRTVFTNTALRRVNLAFAGSLIGDWAYITAIAVWAYGVGGATVVAAWAVVRMLLVALFTPFAATLVDRMSRKVILVASDLVRLVLLVLAAGAMTQDLTAVVFVLAALASIMGTPFRPAMRALLPSLVSRPEELTAANGTTSTLESLAFFVGPALAGLLLATTDVEVVLLFDAATFLWSALLIAGIRPHVPVTSAADEEEAGPDVAEPGFLRETAEGISFIARHADLRMVVLLCCAQTVVAGAHAVFVVTIAFDLLDLGAPGVGYLESVLGLGALAGGFLALSRASRQRLATDFAWGVVLWSVPLVIVALVPSFATAVLVMAILGLANPLVDVNLDTLLQRLTPDRLLGRVFGALESAAIGTMALGAALMPLLMSLVGLRWALAGLGLAVGACVLPARARLISLDTRLRAPAALAILRGIPMFSPLPSTVLERLARQVREVAVPAGGTVFSEGDVGDTFYLIQSGEVEISQAGALLRVELAGDHFGEIALLRDIPRTASAAARVDTVLLALDQDVFLEAVTGNRDSESAAEAIVSRRLLAA</sequence>
<feature type="transmembrane region" description="Helical" evidence="6">
    <location>
        <begin position="394"/>
        <end position="412"/>
    </location>
</feature>
<dbReference type="PROSITE" id="PS50850">
    <property type="entry name" value="MFS"/>
    <property type="match status" value="1"/>
</dbReference>
<dbReference type="InterPro" id="IPR014710">
    <property type="entry name" value="RmlC-like_jellyroll"/>
</dbReference>
<dbReference type="InterPro" id="IPR020846">
    <property type="entry name" value="MFS_dom"/>
</dbReference>
<organism evidence="9 10">
    <name type="scientific">Nocardioides guangzhouensis</name>
    <dbReference type="NCBI Taxonomy" id="2497878"/>
    <lineage>
        <taxon>Bacteria</taxon>
        <taxon>Bacillati</taxon>
        <taxon>Actinomycetota</taxon>
        <taxon>Actinomycetes</taxon>
        <taxon>Propionibacteriales</taxon>
        <taxon>Nocardioidaceae</taxon>
        <taxon>Nocardioides</taxon>
    </lineage>
</organism>
<dbReference type="EMBL" id="SDKM01000007">
    <property type="protein sequence ID" value="RYP87272.1"/>
    <property type="molecule type" value="Genomic_DNA"/>
</dbReference>
<dbReference type="AlphaFoldDB" id="A0A4Q4ZGG6"/>
<dbReference type="Pfam" id="PF07690">
    <property type="entry name" value="MFS_1"/>
    <property type="match status" value="1"/>
</dbReference>
<dbReference type="RefSeq" id="WP_134715446.1">
    <property type="nucleotide sequence ID" value="NZ_SDKM01000007.1"/>
</dbReference>
<feature type="transmembrane region" description="Helical" evidence="6">
    <location>
        <begin position="29"/>
        <end position="52"/>
    </location>
</feature>
<evidence type="ECO:0000256" key="2">
    <source>
        <dbReference type="ARBA" id="ARBA00022475"/>
    </source>
</evidence>
<dbReference type="SUPFAM" id="SSF51206">
    <property type="entry name" value="cAMP-binding domain-like"/>
    <property type="match status" value="1"/>
</dbReference>
<proteinExistence type="predicted"/>
<evidence type="ECO:0000256" key="1">
    <source>
        <dbReference type="ARBA" id="ARBA00004651"/>
    </source>
</evidence>
<accession>A0A4Q4ZGG6</accession>
<feature type="domain" description="Cyclic nucleotide-binding" evidence="7">
    <location>
        <begin position="435"/>
        <end position="533"/>
    </location>
</feature>
<dbReference type="Proteomes" id="UP000295198">
    <property type="component" value="Unassembled WGS sequence"/>
</dbReference>
<feature type="transmembrane region" description="Helical" evidence="6">
    <location>
        <begin position="58"/>
        <end position="80"/>
    </location>
</feature>
<comment type="subcellular location">
    <subcellularLocation>
        <location evidence="1">Cell membrane</location>
        <topology evidence="1">Multi-pass membrane protein</topology>
    </subcellularLocation>
</comment>
<protein>
    <submittedName>
        <fullName evidence="9">MFS transporter</fullName>
    </submittedName>
</protein>
<dbReference type="InterPro" id="IPR000595">
    <property type="entry name" value="cNMP-bd_dom"/>
</dbReference>
<dbReference type="SMART" id="SM00100">
    <property type="entry name" value="cNMP"/>
    <property type="match status" value="1"/>
</dbReference>
<comment type="caution">
    <text evidence="9">The sequence shown here is derived from an EMBL/GenBank/DDBJ whole genome shotgun (WGS) entry which is preliminary data.</text>
</comment>
<dbReference type="CDD" id="cd06173">
    <property type="entry name" value="MFS_MefA_like"/>
    <property type="match status" value="1"/>
</dbReference>
<dbReference type="PRINTS" id="PR00103">
    <property type="entry name" value="CAMPKINASE"/>
</dbReference>
<dbReference type="OrthoDB" id="180043at2"/>
<dbReference type="GO" id="GO:0022857">
    <property type="term" value="F:transmembrane transporter activity"/>
    <property type="evidence" value="ECO:0007669"/>
    <property type="project" value="InterPro"/>
</dbReference>
<evidence type="ECO:0000259" key="8">
    <source>
        <dbReference type="PROSITE" id="PS50850"/>
    </source>
</evidence>
<name>A0A4Q4ZGG6_9ACTN</name>
<feature type="transmembrane region" description="Helical" evidence="6">
    <location>
        <begin position="278"/>
        <end position="295"/>
    </location>
</feature>
<dbReference type="SUPFAM" id="SSF103473">
    <property type="entry name" value="MFS general substrate transporter"/>
    <property type="match status" value="1"/>
</dbReference>
<dbReference type="Gene3D" id="1.20.1250.20">
    <property type="entry name" value="MFS general substrate transporter like domains"/>
    <property type="match status" value="1"/>
</dbReference>
<evidence type="ECO:0000313" key="10">
    <source>
        <dbReference type="Proteomes" id="UP000295198"/>
    </source>
</evidence>
<evidence type="ECO:0000256" key="5">
    <source>
        <dbReference type="ARBA" id="ARBA00023136"/>
    </source>
</evidence>
<dbReference type="PANTHER" id="PTHR23513:SF6">
    <property type="entry name" value="MAJOR FACILITATOR SUPERFAMILY ASSOCIATED DOMAIN-CONTAINING PROTEIN"/>
    <property type="match status" value="1"/>
</dbReference>
<dbReference type="CDD" id="cd00038">
    <property type="entry name" value="CAP_ED"/>
    <property type="match status" value="1"/>
</dbReference>
<evidence type="ECO:0000259" key="7">
    <source>
        <dbReference type="PROSITE" id="PS50042"/>
    </source>
</evidence>
<keyword evidence="5 6" id="KW-0472">Membrane</keyword>
<evidence type="ECO:0000313" key="9">
    <source>
        <dbReference type="EMBL" id="RYP87272.1"/>
    </source>
</evidence>
<dbReference type="PANTHER" id="PTHR23513">
    <property type="entry name" value="INTEGRAL MEMBRANE EFFLUX PROTEIN-RELATED"/>
    <property type="match status" value="1"/>
</dbReference>
<dbReference type="InterPro" id="IPR018488">
    <property type="entry name" value="cNMP-bd_CS"/>
</dbReference>
<dbReference type="Gene3D" id="2.60.120.10">
    <property type="entry name" value="Jelly Rolls"/>
    <property type="match status" value="1"/>
</dbReference>
<reference evidence="9 10" key="1">
    <citation type="submission" date="2019-01" db="EMBL/GenBank/DDBJ databases">
        <title>Nocardioides guangzhouensis sp. nov., an actinobacterium isolated from soil.</title>
        <authorList>
            <person name="Fu Y."/>
            <person name="Cai Y."/>
            <person name="Lin Z."/>
            <person name="Chen P."/>
        </authorList>
    </citation>
    <scope>NUCLEOTIDE SEQUENCE [LARGE SCALE GENOMIC DNA]</scope>
    <source>
        <strain evidence="9 10">130</strain>
    </source>
</reference>
<dbReference type="InterPro" id="IPR011701">
    <property type="entry name" value="MFS"/>
</dbReference>
<feature type="domain" description="Major facilitator superfamily (MFS) profile" evidence="8">
    <location>
        <begin position="1"/>
        <end position="204"/>
    </location>
</feature>
<keyword evidence="3 6" id="KW-0812">Transmembrane</keyword>
<keyword evidence="4 6" id="KW-1133">Transmembrane helix</keyword>
<evidence type="ECO:0000256" key="3">
    <source>
        <dbReference type="ARBA" id="ARBA00022692"/>
    </source>
</evidence>
<gene>
    <name evidence="9" type="ORF">EKO23_06650</name>
</gene>
<evidence type="ECO:0000256" key="6">
    <source>
        <dbReference type="SAM" id="Phobius"/>
    </source>
</evidence>
<feature type="transmembrane region" description="Helical" evidence="6">
    <location>
        <begin position="360"/>
        <end position="382"/>
    </location>
</feature>
<evidence type="ECO:0000256" key="4">
    <source>
        <dbReference type="ARBA" id="ARBA00022989"/>
    </source>
</evidence>
<dbReference type="InterPro" id="IPR018490">
    <property type="entry name" value="cNMP-bd_dom_sf"/>
</dbReference>
<feature type="transmembrane region" description="Helical" evidence="6">
    <location>
        <begin position="154"/>
        <end position="174"/>
    </location>
</feature>
<dbReference type="GO" id="GO:0005886">
    <property type="term" value="C:plasma membrane"/>
    <property type="evidence" value="ECO:0007669"/>
    <property type="project" value="UniProtKB-SubCell"/>
</dbReference>
<keyword evidence="2" id="KW-1003">Cell membrane</keyword>
<dbReference type="Pfam" id="PF00027">
    <property type="entry name" value="cNMP_binding"/>
    <property type="match status" value="1"/>
</dbReference>
<feature type="transmembrane region" description="Helical" evidence="6">
    <location>
        <begin position="307"/>
        <end position="340"/>
    </location>
</feature>
<dbReference type="PROSITE" id="PS50042">
    <property type="entry name" value="CNMP_BINDING_3"/>
    <property type="match status" value="1"/>
</dbReference>